<sequence length="59" mass="7297">MAWGTSHRWPEEEKLALIEYYNRKFTYRQIARKLGKEFTKDMVCGMVFRLRREGRLKDR</sequence>
<evidence type="ECO:0000313" key="4">
    <source>
        <dbReference type="EMBL" id="QJI05103.1"/>
    </source>
</evidence>
<dbReference type="EMBL" id="MT144665">
    <property type="protein sequence ID" value="QJH96847.1"/>
    <property type="molecule type" value="Genomic_DNA"/>
</dbReference>
<dbReference type="EMBL" id="MT145194">
    <property type="protein sequence ID" value="QJI05103.1"/>
    <property type="molecule type" value="Genomic_DNA"/>
</dbReference>
<organism evidence="1">
    <name type="scientific">viral metagenome</name>
    <dbReference type="NCBI Taxonomy" id="1070528"/>
    <lineage>
        <taxon>unclassified sequences</taxon>
        <taxon>metagenomes</taxon>
        <taxon>organismal metagenomes</taxon>
    </lineage>
</organism>
<name>A0A6H1ZB20_9ZZZZ</name>
<reference evidence="1" key="1">
    <citation type="submission" date="2020-03" db="EMBL/GenBank/DDBJ databases">
        <title>The deep terrestrial virosphere.</title>
        <authorList>
            <person name="Holmfeldt K."/>
            <person name="Nilsson E."/>
            <person name="Simone D."/>
            <person name="Lopez-Fernandez M."/>
            <person name="Wu X."/>
            <person name="de Brujin I."/>
            <person name="Lundin D."/>
            <person name="Andersson A."/>
            <person name="Bertilsson S."/>
            <person name="Dopson M."/>
        </authorList>
    </citation>
    <scope>NUCLEOTIDE SEQUENCE</scope>
    <source>
        <strain evidence="4">MM415A00133</strain>
        <strain evidence="2">MM415B00206</strain>
        <strain evidence="1">TM448A00125</strain>
        <strain evidence="3">TM448B00851</strain>
    </source>
</reference>
<dbReference type="EMBL" id="MT141572">
    <property type="protein sequence ID" value="QJA67528.1"/>
    <property type="molecule type" value="Genomic_DNA"/>
</dbReference>
<evidence type="ECO:0000313" key="2">
    <source>
        <dbReference type="EMBL" id="QJA67528.1"/>
    </source>
</evidence>
<dbReference type="EMBL" id="MT143978">
    <property type="protein sequence ID" value="QJA44631.1"/>
    <property type="molecule type" value="Genomic_DNA"/>
</dbReference>
<protein>
    <submittedName>
        <fullName evidence="1">Putative cell cycle regulator</fullName>
    </submittedName>
</protein>
<gene>
    <name evidence="4" type="ORF">MM415A00133_0046</name>
    <name evidence="2" type="ORF">MM415B00206_0045</name>
    <name evidence="1" type="ORF">TM448A00125_0027</name>
    <name evidence="3" type="ORF">TM448B00851_0008</name>
</gene>
<proteinExistence type="predicted"/>
<evidence type="ECO:0000313" key="3">
    <source>
        <dbReference type="EMBL" id="QJH96847.1"/>
    </source>
</evidence>
<evidence type="ECO:0000313" key="1">
    <source>
        <dbReference type="EMBL" id="QJA44631.1"/>
    </source>
</evidence>
<dbReference type="AlphaFoldDB" id="A0A6H1ZB20"/>
<accession>A0A6H1ZB20</accession>